<name>A0ABD0L6A1_9CAEN</name>
<dbReference type="EMBL" id="JACVVK020000079">
    <property type="protein sequence ID" value="KAK7494899.1"/>
    <property type="molecule type" value="Genomic_DNA"/>
</dbReference>
<comment type="caution">
    <text evidence="1">The sequence shown here is derived from an EMBL/GenBank/DDBJ whole genome shotgun (WGS) entry which is preliminary data.</text>
</comment>
<protein>
    <submittedName>
        <fullName evidence="1">Uncharacterized protein</fullName>
    </submittedName>
</protein>
<sequence length="125" mass="13820">MLTVHGRVNSLCRRLARYKRFARPNSRQGLAHDTLTRAVIISQLSPLGGVTCRLGDDLSKERLMGKVVERDDTGFPVLSGCCLIGVGCLPAVKSGVSRADPEIPHHQAFRFRRCHSSLPLHNFIC</sequence>
<dbReference type="AlphaFoldDB" id="A0ABD0L6A1"/>
<keyword evidence="2" id="KW-1185">Reference proteome</keyword>
<proteinExistence type="predicted"/>
<evidence type="ECO:0000313" key="1">
    <source>
        <dbReference type="EMBL" id="KAK7494899.1"/>
    </source>
</evidence>
<reference evidence="1 2" key="1">
    <citation type="journal article" date="2023" name="Sci. Data">
        <title>Genome assembly of the Korean intertidal mud-creeper Batillaria attramentaria.</title>
        <authorList>
            <person name="Patra A.K."/>
            <person name="Ho P.T."/>
            <person name="Jun S."/>
            <person name="Lee S.J."/>
            <person name="Kim Y."/>
            <person name="Won Y.J."/>
        </authorList>
    </citation>
    <scope>NUCLEOTIDE SEQUENCE [LARGE SCALE GENOMIC DNA]</scope>
    <source>
        <strain evidence="1">Wonlab-2016</strain>
    </source>
</reference>
<organism evidence="1 2">
    <name type="scientific">Batillaria attramentaria</name>
    <dbReference type="NCBI Taxonomy" id="370345"/>
    <lineage>
        <taxon>Eukaryota</taxon>
        <taxon>Metazoa</taxon>
        <taxon>Spiralia</taxon>
        <taxon>Lophotrochozoa</taxon>
        <taxon>Mollusca</taxon>
        <taxon>Gastropoda</taxon>
        <taxon>Caenogastropoda</taxon>
        <taxon>Sorbeoconcha</taxon>
        <taxon>Cerithioidea</taxon>
        <taxon>Batillariidae</taxon>
        <taxon>Batillaria</taxon>
    </lineage>
</organism>
<gene>
    <name evidence="1" type="ORF">BaRGS_00013778</name>
</gene>
<evidence type="ECO:0000313" key="2">
    <source>
        <dbReference type="Proteomes" id="UP001519460"/>
    </source>
</evidence>
<dbReference type="Proteomes" id="UP001519460">
    <property type="component" value="Unassembled WGS sequence"/>
</dbReference>
<accession>A0ABD0L6A1</accession>